<comment type="similarity">
    <text evidence="1 3">Belongs to the peptidase S9A family.</text>
</comment>
<sequence>MERTLVIHDFGKPQENQLLYTAKKAQIENVFIHPIDKTLLAIDEVYHKPEIFIANETVQDDFQYLVNLRPNDHPIIAGITGDFRTWLVTYASDQHPYEFFLYRRWQKKAEYLFSTRPELQGKKLNRMVGFDFLARDNMKIQAYLSLPPDVPLRKASEVNANDAVYANLGLLPVKPQKMIVRVHGGPRARDIFGFSATNAWLTNRGYAVLQVNFRGSTGFGKKYTNAGNGEWGRRMHFDLIDAVEFAVAKGIANRSEVAIMGASYGGYAVLVGMTFTPSVFACGADSVGPSNLVTLLETIPPYWQGFYRDMTITLGADINNISGIMSLKSRSPLFFANQVRKPLIIFQGANDPRVKQSESDRFVDELKKHRIPVTYVLYPDEGHVFLKQENSLSEAGFIEEFFHKCLKGDYEPFSRGQYDSSAIVVADMDKPTEGRRRFAFRRGMVRLP</sequence>
<dbReference type="PANTHER" id="PTHR42776">
    <property type="entry name" value="SERINE PEPTIDASE S9 FAMILY MEMBER"/>
    <property type="match status" value="1"/>
</dbReference>
<proteinExistence type="inferred from homology"/>
<evidence type="ECO:0000313" key="6">
    <source>
        <dbReference type="Proteomes" id="UP000274131"/>
    </source>
</evidence>
<dbReference type="SUPFAM" id="SSF53474">
    <property type="entry name" value="alpha/beta-Hydrolases"/>
    <property type="match status" value="1"/>
</dbReference>
<reference evidence="7" key="1">
    <citation type="submission" date="2017-02" db="UniProtKB">
        <authorList>
            <consortium name="WormBaseParasite"/>
        </authorList>
    </citation>
    <scope>IDENTIFICATION</scope>
</reference>
<dbReference type="EMBL" id="UXUI01008761">
    <property type="protein sequence ID" value="VDD92316.1"/>
    <property type="molecule type" value="Genomic_DNA"/>
</dbReference>
<dbReference type="InterPro" id="IPR002470">
    <property type="entry name" value="Peptidase_S9A"/>
</dbReference>
<name>A0A0N4VAQ0_ENTVE</name>
<reference evidence="5 6" key="2">
    <citation type="submission" date="2018-10" db="EMBL/GenBank/DDBJ databases">
        <authorList>
            <consortium name="Pathogen Informatics"/>
        </authorList>
    </citation>
    <scope>NUCLEOTIDE SEQUENCE [LARGE SCALE GENOMIC DNA]</scope>
</reference>
<dbReference type="STRING" id="51028.A0A0N4VAQ0"/>
<protein>
    <recommendedName>
        <fullName evidence="3">Prolyl endopeptidase</fullName>
        <ecNumber evidence="3">3.4.21.-</ecNumber>
    </recommendedName>
</protein>
<dbReference type="GO" id="GO:0004252">
    <property type="term" value="F:serine-type endopeptidase activity"/>
    <property type="evidence" value="ECO:0007669"/>
    <property type="project" value="UniProtKB-UniRule"/>
</dbReference>
<dbReference type="PANTHER" id="PTHR42776:SF27">
    <property type="entry name" value="DIPEPTIDYL PEPTIDASE FAMILY MEMBER 6"/>
    <property type="match status" value="1"/>
</dbReference>
<dbReference type="Proteomes" id="UP000274131">
    <property type="component" value="Unassembled WGS sequence"/>
</dbReference>
<keyword evidence="3" id="KW-0720">Serine protease</keyword>
<feature type="domain" description="Peptidase S9 prolyl oligopeptidase catalytic" evidence="4">
    <location>
        <begin position="194"/>
        <end position="408"/>
    </location>
</feature>
<dbReference type="OrthoDB" id="416344at2759"/>
<dbReference type="InterPro" id="IPR029058">
    <property type="entry name" value="AB_hydrolase_fold"/>
</dbReference>
<dbReference type="Pfam" id="PF00326">
    <property type="entry name" value="Peptidase_S9"/>
    <property type="match status" value="1"/>
</dbReference>
<evidence type="ECO:0000256" key="1">
    <source>
        <dbReference type="ARBA" id="ARBA00005228"/>
    </source>
</evidence>
<evidence type="ECO:0000313" key="7">
    <source>
        <dbReference type="WBParaSite" id="EVEC_0000756501-mRNA-1"/>
    </source>
</evidence>
<dbReference type="EC" id="3.4.21.-" evidence="3"/>
<evidence type="ECO:0000313" key="5">
    <source>
        <dbReference type="EMBL" id="VDD92316.1"/>
    </source>
</evidence>
<organism evidence="7">
    <name type="scientific">Enterobius vermicularis</name>
    <name type="common">Human pinworm</name>
    <dbReference type="NCBI Taxonomy" id="51028"/>
    <lineage>
        <taxon>Eukaryota</taxon>
        <taxon>Metazoa</taxon>
        <taxon>Ecdysozoa</taxon>
        <taxon>Nematoda</taxon>
        <taxon>Chromadorea</taxon>
        <taxon>Rhabditida</taxon>
        <taxon>Spirurina</taxon>
        <taxon>Oxyuridomorpha</taxon>
        <taxon>Oxyuroidea</taxon>
        <taxon>Oxyuridae</taxon>
        <taxon>Enterobius</taxon>
    </lineage>
</organism>
<dbReference type="AlphaFoldDB" id="A0A0N4VAQ0"/>
<dbReference type="PRINTS" id="PR00862">
    <property type="entry name" value="PROLIGOPTASE"/>
</dbReference>
<evidence type="ECO:0000256" key="3">
    <source>
        <dbReference type="RuleBase" id="RU368024"/>
    </source>
</evidence>
<keyword evidence="3" id="KW-0645">Protease</keyword>
<dbReference type="Gene3D" id="3.40.50.1820">
    <property type="entry name" value="alpha/beta hydrolase"/>
    <property type="match status" value="1"/>
</dbReference>
<evidence type="ECO:0000259" key="4">
    <source>
        <dbReference type="Pfam" id="PF00326"/>
    </source>
</evidence>
<dbReference type="WBParaSite" id="EVEC_0000756501-mRNA-1">
    <property type="protein sequence ID" value="EVEC_0000756501-mRNA-1"/>
    <property type="gene ID" value="EVEC_0000756501"/>
</dbReference>
<gene>
    <name evidence="5" type="ORF">EVEC_LOCUS7067</name>
</gene>
<accession>A0A0N4VAQ0</accession>
<keyword evidence="2 3" id="KW-0378">Hydrolase</keyword>
<evidence type="ECO:0000256" key="2">
    <source>
        <dbReference type="ARBA" id="ARBA00022801"/>
    </source>
</evidence>
<dbReference type="GO" id="GO:0006508">
    <property type="term" value="P:proteolysis"/>
    <property type="evidence" value="ECO:0007669"/>
    <property type="project" value="UniProtKB-KW"/>
</dbReference>
<dbReference type="InterPro" id="IPR001375">
    <property type="entry name" value="Peptidase_S9_cat"/>
</dbReference>
<keyword evidence="6" id="KW-1185">Reference proteome</keyword>